<evidence type="ECO:0000256" key="3">
    <source>
        <dbReference type="ARBA" id="ARBA00023157"/>
    </source>
</evidence>
<feature type="chain" id="PRO_5043888117" description="Sushi domain-containing protein" evidence="6">
    <location>
        <begin position="21"/>
        <end position="407"/>
    </location>
</feature>
<feature type="domain" description="Sushi" evidence="7">
    <location>
        <begin position="147"/>
        <end position="208"/>
    </location>
</feature>
<reference evidence="8 9" key="1">
    <citation type="journal article" date="2021" name="Sci. Rep.">
        <title>Chromosome anchoring in Senegalese sole (Solea senegalensis) reveals sex-associated markers and genome rearrangements in flatfish.</title>
        <authorList>
            <person name="Guerrero-Cozar I."/>
            <person name="Gomez-Garrido J."/>
            <person name="Berbel C."/>
            <person name="Martinez-Blanch J.F."/>
            <person name="Alioto T."/>
            <person name="Claros M.G."/>
            <person name="Gagnaire P.A."/>
            <person name="Manchado M."/>
        </authorList>
    </citation>
    <scope>NUCLEOTIDE SEQUENCE [LARGE SCALE GENOMIC DNA]</scope>
    <source>
        <strain evidence="8">Sse05_10M</strain>
    </source>
</reference>
<protein>
    <recommendedName>
        <fullName evidence="7">Sushi domain-containing protein</fullName>
    </recommendedName>
</protein>
<evidence type="ECO:0000256" key="6">
    <source>
        <dbReference type="SAM" id="SignalP"/>
    </source>
</evidence>
<organism evidence="8 9">
    <name type="scientific">Solea senegalensis</name>
    <name type="common">Senegalese sole</name>
    <dbReference type="NCBI Taxonomy" id="28829"/>
    <lineage>
        <taxon>Eukaryota</taxon>
        <taxon>Metazoa</taxon>
        <taxon>Chordata</taxon>
        <taxon>Craniata</taxon>
        <taxon>Vertebrata</taxon>
        <taxon>Euteleostomi</taxon>
        <taxon>Actinopterygii</taxon>
        <taxon>Neopterygii</taxon>
        <taxon>Teleostei</taxon>
        <taxon>Neoteleostei</taxon>
        <taxon>Acanthomorphata</taxon>
        <taxon>Carangaria</taxon>
        <taxon>Pleuronectiformes</taxon>
        <taxon>Pleuronectoidei</taxon>
        <taxon>Soleidae</taxon>
        <taxon>Solea</taxon>
    </lineage>
</organism>
<evidence type="ECO:0000256" key="4">
    <source>
        <dbReference type="PROSITE-ProRule" id="PRU00302"/>
    </source>
</evidence>
<evidence type="ECO:0000259" key="7">
    <source>
        <dbReference type="PROSITE" id="PS50923"/>
    </source>
</evidence>
<dbReference type="Proteomes" id="UP000693946">
    <property type="component" value="Linkage Group LG1"/>
</dbReference>
<feature type="domain" description="Sushi" evidence="7">
    <location>
        <begin position="86"/>
        <end position="144"/>
    </location>
</feature>
<evidence type="ECO:0000313" key="9">
    <source>
        <dbReference type="Proteomes" id="UP000693946"/>
    </source>
</evidence>
<name>A0AAV6TBT0_SOLSE</name>
<comment type="caution">
    <text evidence="4">Lacks conserved residue(s) required for the propagation of feature annotation.</text>
</comment>
<sequence>MRMKYFGFILLIWFPGGLHAQSDAEPCSAPKLRGGYFVPENETYSHGTKLQYACNTGHKPAVEGWWATSTCHRGKWSHKPQCIDENACILPTIVNGKYTVPQEGWFKNGRGIFVTCDKRYELKEKVATAQCKNGTWSSLPICQQKRDTCSEPPKIPHAVVIRQQYQELFAADSRVEYQCEEGYTIEEAQRNPIICMDGNWTNGPNCKSRPVTGQGGSAEVGTPGSDTTSAGGGTQSGGSRPATGQGGSADVGTRGRDTTSAGGGVGRGSSTTSDVRLTRTTIDNCGSEPLILHGEVIYKDERQLKYVCAAFYTLVGEATVVCYNSGSWSQLPTCKEAFCVMKPGVYTRGLTTHVAEYINEGHWKHIPCIWRDYSVAVHCANGVLSYTDCCYHYYHEDGLCSIIGTTS</sequence>
<comment type="caution">
    <text evidence="8">The sequence shown here is derived from an EMBL/GenBank/DDBJ whole genome shotgun (WGS) entry which is preliminary data.</text>
</comment>
<keyword evidence="2 6" id="KW-0732">Signal</keyword>
<evidence type="ECO:0000256" key="5">
    <source>
        <dbReference type="SAM" id="MobiDB-lite"/>
    </source>
</evidence>
<feature type="domain" description="Sushi" evidence="7">
    <location>
        <begin position="25"/>
        <end position="84"/>
    </location>
</feature>
<feature type="domain" description="Sushi" evidence="7">
    <location>
        <begin position="283"/>
        <end position="336"/>
    </location>
</feature>
<dbReference type="PANTHER" id="PTHR45785">
    <property type="entry name" value="COMPLEMENT FACTOR H-RELATED"/>
    <property type="match status" value="1"/>
</dbReference>
<feature type="disulfide bond" evidence="4">
    <location>
        <begin position="179"/>
        <end position="206"/>
    </location>
</feature>
<feature type="disulfide bond" evidence="4">
    <location>
        <begin position="88"/>
        <end position="131"/>
    </location>
</feature>
<keyword evidence="3 4" id="KW-1015">Disulfide bond</keyword>
<dbReference type="InterPro" id="IPR000436">
    <property type="entry name" value="Sushi_SCR_CCP_dom"/>
</dbReference>
<dbReference type="PROSITE" id="PS50923">
    <property type="entry name" value="SUSHI"/>
    <property type="match status" value="4"/>
</dbReference>
<feature type="signal peptide" evidence="6">
    <location>
        <begin position="1"/>
        <end position="20"/>
    </location>
</feature>
<gene>
    <name evidence="8" type="ORF">JOB18_046124</name>
</gene>
<evidence type="ECO:0000256" key="2">
    <source>
        <dbReference type="ARBA" id="ARBA00022729"/>
    </source>
</evidence>
<dbReference type="EMBL" id="JAGKHQ010000001">
    <property type="protein sequence ID" value="KAG7526868.1"/>
    <property type="molecule type" value="Genomic_DNA"/>
</dbReference>
<feature type="region of interest" description="Disordered" evidence="5">
    <location>
        <begin position="206"/>
        <end position="273"/>
    </location>
</feature>
<dbReference type="AlphaFoldDB" id="A0AAV6TBT0"/>
<dbReference type="CDD" id="cd00033">
    <property type="entry name" value="CCP"/>
    <property type="match status" value="2"/>
</dbReference>
<evidence type="ECO:0000256" key="1">
    <source>
        <dbReference type="ARBA" id="ARBA00022659"/>
    </source>
</evidence>
<evidence type="ECO:0000313" key="8">
    <source>
        <dbReference type="EMBL" id="KAG7526868.1"/>
    </source>
</evidence>
<dbReference type="SMART" id="SM00032">
    <property type="entry name" value="CCP"/>
    <property type="match status" value="4"/>
</dbReference>
<dbReference type="InterPro" id="IPR051503">
    <property type="entry name" value="ComplSys_Reg/VirEntry_Med"/>
</dbReference>
<dbReference type="PANTHER" id="PTHR45785:SF2">
    <property type="entry name" value="COMPLEMENT FACTOR H-RELATED"/>
    <property type="match status" value="1"/>
</dbReference>
<accession>A0AAV6TBT0</accession>
<keyword evidence="1 4" id="KW-0768">Sushi</keyword>
<keyword evidence="9" id="KW-1185">Reference proteome</keyword>
<dbReference type="Pfam" id="PF00084">
    <property type="entry name" value="Sushi"/>
    <property type="match status" value="4"/>
</dbReference>
<proteinExistence type="predicted"/>